<feature type="region of interest" description="Disordered" evidence="1">
    <location>
        <begin position="981"/>
        <end position="1016"/>
    </location>
</feature>
<feature type="region of interest" description="Disordered" evidence="1">
    <location>
        <begin position="697"/>
        <end position="734"/>
    </location>
</feature>
<feature type="compositionally biased region" description="Basic and acidic residues" evidence="1">
    <location>
        <begin position="7"/>
        <end position="22"/>
    </location>
</feature>
<dbReference type="CDD" id="cd15471">
    <property type="entry name" value="Myo5p-like_CBD_afadin"/>
    <property type="match status" value="1"/>
</dbReference>
<dbReference type="SMR" id="A0A9R0AJR6"/>
<dbReference type="PROSITE" id="PS50106">
    <property type="entry name" value="PDZ"/>
    <property type="match status" value="1"/>
</dbReference>
<evidence type="ECO:0000313" key="5">
    <source>
        <dbReference type="RefSeq" id="XP_042599136.1"/>
    </source>
</evidence>
<dbReference type="GeneID" id="109103458"/>
<feature type="compositionally biased region" description="Low complexity" evidence="1">
    <location>
        <begin position="178"/>
        <end position="191"/>
    </location>
</feature>
<feature type="region of interest" description="Disordered" evidence="1">
    <location>
        <begin position="171"/>
        <end position="191"/>
    </location>
</feature>
<dbReference type="PANTHER" id="PTHR10398:SF2">
    <property type="entry name" value="AFADIN"/>
    <property type="match status" value="1"/>
</dbReference>
<dbReference type="InterPro" id="IPR037977">
    <property type="entry name" value="CBD_Afadin"/>
</dbReference>
<dbReference type="SMART" id="SM00228">
    <property type="entry name" value="PDZ"/>
    <property type="match status" value="1"/>
</dbReference>
<dbReference type="InterPro" id="IPR028842">
    <property type="entry name" value="Afadin"/>
</dbReference>
<dbReference type="GO" id="GO:0007165">
    <property type="term" value="P:signal transduction"/>
    <property type="evidence" value="ECO:0007669"/>
    <property type="project" value="InterPro"/>
</dbReference>
<dbReference type="Pfam" id="PF01843">
    <property type="entry name" value="DIL"/>
    <property type="match status" value="1"/>
</dbReference>
<organism evidence="5">
    <name type="scientific">Cyprinus carpio</name>
    <name type="common">Common carp</name>
    <dbReference type="NCBI Taxonomy" id="7962"/>
    <lineage>
        <taxon>Eukaryota</taxon>
        <taxon>Metazoa</taxon>
        <taxon>Chordata</taxon>
        <taxon>Craniata</taxon>
        <taxon>Vertebrata</taxon>
        <taxon>Euteleostomi</taxon>
        <taxon>Actinopterygii</taxon>
        <taxon>Neopterygii</taxon>
        <taxon>Teleostei</taxon>
        <taxon>Ostariophysi</taxon>
        <taxon>Cypriniformes</taxon>
        <taxon>Cyprinidae</taxon>
        <taxon>Cyprininae</taxon>
        <taxon>Cyprinus</taxon>
    </lineage>
</organism>
<dbReference type="Proteomes" id="UP001155660">
    <property type="component" value="Chromosome B17"/>
</dbReference>
<feature type="compositionally biased region" description="Polar residues" evidence="1">
    <location>
        <begin position="951"/>
        <end position="962"/>
    </location>
</feature>
<feature type="domain" description="Ras-associating" evidence="3">
    <location>
        <begin position="51"/>
        <end position="144"/>
    </location>
</feature>
<dbReference type="SMART" id="SM01132">
    <property type="entry name" value="DIL"/>
    <property type="match status" value="1"/>
</dbReference>
<feature type="region of interest" description="Disordered" evidence="1">
    <location>
        <begin position="940"/>
        <end position="966"/>
    </location>
</feature>
<evidence type="ECO:0000259" key="4">
    <source>
        <dbReference type="PROSITE" id="PS51126"/>
    </source>
</evidence>
<evidence type="ECO:0000256" key="1">
    <source>
        <dbReference type="SAM" id="MobiDB-lite"/>
    </source>
</evidence>
<dbReference type="InterPro" id="IPR000159">
    <property type="entry name" value="RA_dom"/>
</dbReference>
<dbReference type="PANTHER" id="PTHR10398">
    <property type="entry name" value="AFADIN"/>
    <property type="match status" value="1"/>
</dbReference>
<accession>A0A9R0AJR6</accession>
<dbReference type="FunFam" id="2.30.42.10:FF:000032">
    <property type="entry name" value="Afadin isoform A"/>
    <property type="match status" value="1"/>
</dbReference>
<sequence>MKQKQRNAIDSDRDAEMNPEERRRLQENIRQWNSNRLSLFEITEPDEDSVFHGVIRFHLQDHISGNCATKCICISSTSTTQEVIETLLEKFQHDGTSHPFSYSLYEVLKNQEERKLDLSEKPLVVQLNWNKDTDGRFVLRNDSCVTLQDGCLENKEKVGVIENFKRTLSRKEKKNKQTKNVSSSHSVSDSKTNSVTQDFLEVNWNLPLSISLKEKDEDSFLLAVINDINSSTIDFKLSPAYVFYLVGRFLTSHKPMQSEQKVCMIFDKIVHLIQGVIQKQRNIAVALAFWMANTSELLNFISRDRDLCPITLQAQNTLTQLVQQAFRYLSHRLQVDLENQLPAFFADVKKEMAQEKVIEGVLNTLIKTMSLLRRCRVNPALSIQLFSQLFHFMGAWILNRLTATGSTLCSKYWGKTLRQRLMHVEAWAERQGLELAVDCHLSRIIQATMLLTMTSYSTRDAQMIQSTCYKLNSLQLRALMSKYHYSPNQPHFSAALIERVAALAETTTDVLRGEGGEIRLEEELDLHLPFLLPEDGYSSDSMRDIPKGFQEFLEPICRKGLCKSIPHSNCAGTWTIFFIPSDHSAKGSAWKPELMKITLKKPLHGGMGVSIVAAKGAGQDKLGIFIKSVVQGGAANEDGRLNPGDQLLSVDGESLVGVSQERAAEIMMHTGSVVSLEIVKSAAVYYGFEGVFTQSPQTTCEDHDSVGPSKQKSSVADLHDSAEASVSGPSKPLETFRNQHTISRVNTKQNQKWLRQKLDYRSNPNLAYNQEMPVDSVPPEKMTLSFSIENLTDSGKQRSTLSNAETFHREYLTLPTSKPHSNKTARATEHPTHIAPFSRDLQKSNFMKQALSQDNLWSEEKGGPLVGRSRYLKKQPDLSKWNSIATISPMDSSLSSLGLWKIPTTAQSVPLSQPKRMDVPYTPQANNVSFSTFRQPVETQMMSPAHHRYQKQSNASPSQRPQQVLKKKTVVFQSPAQTLQNSSASCLSANRQQKGPDKIKKLSVGDSWKRDAQDKQQTADLLQQEVQQLQAKVQRSIEESERLRRLSLELQFQKRLEEFQQNGDEDDDYESDSGAGWKWFQTGSDVVRNCENTETPAGQQKESPFTKEASLKDGVNCESTEYDKTSSEKFCSGEVDRKSFKTRRAPENLTFKERQQLFSLAMVTSSKVKVS</sequence>
<dbReference type="PROSITE" id="PS51126">
    <property type="entry name" value="DILUTE"/>
    <property type="match status" value="1"/>
</dbReference>
<dbReference type="InterPro" id="IPR001478">
    <property type="entry name" value="PDZ"/>
</dbReference>
<dbReference type="CDD" id="cd06789">
    <property type="entry name" value="PDZ_AFDN-like"/>
    <property type="match status" value="1"/>
</dbReference>
<dbReference type="AlphaFoldDB" id="A0A9R0AJR6"/>
<feature type="domain" description="Dilute" evidence="4">
    <location>
        <begin position="267"/>
        <end position="506"/>
    </location>
</feature>
<dbReference type="GO" id="GO:0005912">
    <property type="term" value="C:adherens junction"/>
    <property type="evidence" value="ECO:0007669"/>
    <property type="project" value="TreeGrafter"/>
</dbReference>
<protein>
    <submittedName>
        <fullName evidence="5">Afadin</fullName>
    </submittedName>
</protein>
<gene>
    <name evidence="5" type="primary">LOC109103458</name>
</gene>
<feature type="domain" description="PDZ" evidence="2">
    <location>
        <begin position="596"/>
        <end position="682"/>
    </location>
</feature>
<dbReference type="Pfam" id="PF00595">
    <property type="entry name" value="PDZ"/>
    <property type="match status" value="1"/>
</dbReference>
<reference evidence="5" key="1">
    <citation type="submission" date="2025-08" db="UniProtKB">
        <authorList>
            <consortium name="RefSeq"/>
        </authorList>
    </citation>
    <scope>IDENTIFICATION</scope>
    <source>
        <tissue evidence="5">Muscle</tissue>
    </source>
</reference>
<dbReference type="OrthoDB" id="6260541at2759"/>
<dbReference type="GO" id="GO:0050839">
    <property type="term" value="F:cell adhesion molecule binding"/>
    <property type="evidence" value="ECO:0007669"/>
    <property type="project" value="TreeGrafter"/>
</dbReference>
<name>A0A9R0AJR6_CYPCA</name>
<evidence type="ECO:0000259" key="2">
    <source>
        <dbReference type="PROSITE" id="PS50106"/>
    </source>
</evidence>
<dbReference type="PROSITE" id="PS50200">
    <property type="entry name" value="RA"/>
    <property type="match status" value="1"/>
</dbReference>
<dbReference type="InterPro" id="IPR002710">
    <property type="entry name" value="Dilute_dom"/>
</dbReference>
<proteinExistence type="predicted"/>
<dbReference type="KEGG" id="ccar:109103458"/>
<feature type="region of interest" description="Disordered" evidence="1">
    <location>
        <begin position="1"/>
        <end position="22"/>
    </location>
</feature>
<feature type="compositionally biased region" description="Polar residues" evidence="1">
    <location>
        <begin position="981"/>
        <end position="993"/>
    </location>
</feature>
<dbReference type="GO" id="GO:0032880">
    <property type="term" value="P:regulation of protein localization"/>
    <property type="evidence" value="ECO:0007669"/>
    <property type="project" value="TreeGrafter"/>
</dbReference>
<dbReference type="Pfam" id="PF00788">
    <property type="entry name" value="RA"/>
    <property type="match status" value="1"/>
</dbReference>
<evidence type="ECO:0000259" key="3">
    <source>
        <dbReference type="PROSITE" id="PS50200"/>
    </source>
</evidence>
<dbReference type="SMART" id="SM00314">
    <property type="entry name" value="RA"/>
    <property type="match status" value="1"/>
</dbReference>
<dbReference type="RefSeq" id="XP_042599136.1">
    <property type="nucleotide sequence ID" value="XM_042743202.1"/>
</dbReference>